<dbReference type="RefSeq" id="WP_252472191.1">
    <property type="nucleotide sequence ID" value="NZ_JALBWM010000144.1"/>
</dbReference>
<protein>
    <submittedName>
        <fullName evidence="1">Uncharacterized protein</fullName>
    </submittedName>
</protein>
<sequence length="205" mass="22522">MPGEEIIMYRSRSDKMHFASTSVTQQSGGYRAAAVTTHNGSNAHIFNNTEIGQGHLALIGTREQITGYLMARQHIKVINSLQSDRPRIYLKVETYEPGDKFKTISPGHTFVSTAAEKVTSFFSEGASQALDFPQSTAMSALQVITDASGLRSELSSRQGTPRAYTGKYCVKISHIKEDDSYDFIACNQTDLCAIGHEVNRLIPSP</sequence>
<proteinExistence type="predicted"/>
<evidence type="ECO:0000313" key="1">
    <source>
        <dbReference type="EMBL" id="MCO1336505.1"/>
    </source>
</evidence>
<dbReference type="Proteomes" id="UP001139028">
    <property type="component" value="Unassembled WGS sequence"/>
</dbReference>
<gene>
    <name evidence="1" type="ORF">MO867_19415</name>
</gene>
<dbReference type="EMBL" id="JALBWM010000144">
    <property type="protein sequence ID" value="MCO1336505.1"/>
    <property type="molecule type" value="Genomic_DNA"/>
</dbReference>
<keyword evidence="2" id="KW-1185">Reference proteome</keyword>
<dbReference type="AlphaFoldDB" id="A0A9X2ERK8"/>
<comment type="caution">
    <text evidence="1">The sequence shown here is derived from an EMBL/GenBank/DDBJ whole genome shotgun (WGS) entry which is preliminary data.</text>
</comment>
<accession>A0A9X2ERK8</accession>
<name>A0A9X2ERK8_9GAMM</name>
<reference evidence="1" key="1">
    <citation type="journal article" date="2022" name="Arch. Microbiol.">
        <title>Microbulbifer okhotskensis sp. nov., isolated from a deep bottom sediment of the Okhotsk Sea.</title>
        <authorList>
            <person name="Romanenko L."/>
            <person name="Kurilenko V."/>
            <person name="Otstavnykh N."/>
            <person name="Velansky P."/>
            <person name="Isaeva M."/>
            <person name="Mikhailov V."/>
        </authorList>
    </citation>
    <scope>NUCLEOTIDE SEQUENCE</scope>
    <source>
        <strain evidence="1">OS29</strain>
    </source>
</reference>
<organism evidence="1 2">
    <name type="scientific">Microbulbifer okhotskensis</name>
    <dbReference type="NCBI Taxonomy" id="2926617"/>
    <lineage>
        <taxon>Bacteria</taxon>
        <taxon>Pseudomonadati</taxon>
        <taxon>Pseudomonadota</taxon>
        <taxon>Gammaproteobacteria</taxon>
        <taxon>Cellvibrionales</taxon>
        <taxon>Microbulbiferaceae</taxon>
        <taxon>Microbulbifer</taxon>
    </lineage>
</organism>
<evidence type="ECO:0000313" key="2">
    <source>
        <dbReference type="Proteomes" id="UP001139028"/>
    </source>
</evidence>